<dbReference type="InterPro" id="IPR043502">
    <property type="entry name" value="DNA/RNA_pol_sf"/>
</dbReference>
<dbReference type="CDD" id="cd09272">
    <property type="entry name" value="RNase_HI_RT_Ty1"/>
    <property type="match status" value="1"/>
</dbReference>
<evidence type="ECO:0000259" key="2">
    <source>
        <dbReference type="PROSITE" id="PS50994"/>
    </source>
</evidence>
<dbReference type="InterPro" id="IPR036397">
    <property type="entry name" value="RNaseH_sf"/>
</dbReference>
<dbReference type="InterPro" id="IPR054722">
    <property type="entry name" value="PolX-like_BBD"/>
</dbReference>
<reference evidence="3" key="1">
    <citation type="submission" date="2022-07" db="EMBL/GenBank/DDBJ databases">
        <authorList>
            <person name="Macas J."/>
            <person name="Novak P."/>
            <person name="Neumann P."/>
        </authorList>
    </citation>
    <scope>NUCLEOTIDE SEQUENCE</scope>
</reference>
<dbReference type="SUPFAM" id="SSF56672">
    <property type="entry name" value="DNA/RNA polymerases"/>
    <property type="match status" value="1"/>
</dbReference>
<dbReference type="GO" id="GO:0004190">
    <property type="term" value="F:aspartic-type endopeptidase activity"/>
    <property type="evidence" value="ECO:0007669"/>
    <property type="project" value="UniProtKB-KW"/>
</dbReference>
<keyword evidence="4" id="KW-1185">Reference proteome</keyword>
<protein>
    <recommendedName>
        <fullName evidence="2">Integrase catalytic domain-containing protein</fullName>
    </recommendedName>
</protein>
<sequence>MYNLYYNIELMFVHFYLREDMKLTKISPSGSEQCLIDSATTHTILRHRDYFSHMTLVDANVNTISGVAKLIEGSGIACVILPKGTKLIIKDALYSSKSRRNLLSFKDLRLNGFHIETMSENQKEYLCLTTNRSGNKYISEKMPAYSSGLYYTYISPIEINVVSKIYDHNSFILWHDRLGHPGSTMMHKIIENSRGHSLTNVKIPQSSNFPCTACSLGKLIIRPSLYKIGVESPAFLERIQGDICGPITPPCGPFRYFMVLIDASTRWSHVSLLSTRNFAFANLLAQIIRLRSQFPDYSIKKIRLDNAGEFTSQSFNDYCMSIGIDVEHPVPHVHTQNGLAESLIKRLQLIARPLLMKSRLPSSAWGYAIMHAANLIRLRPTTYHKFSPLQLISGKEPNISHLKIFGCSVYVPIAPPYRTKMGPQRRLGIYVGFKSPSIINYLEPMTGDLFTARFDDCHFDETIFPALGGDIKEMDPRTKDITWNATNLSFLDSRTNACEQEIQKIIHLQNVANQLPDAFTDSKKVTKSHVPAMNAPSRIEIPAEISERTLANESMIRKKRGRPLGSRDLKPRKFKQQVVVCDAKEVQPSQEENEHFENIGLEDNINNNDTSKEDPITFEEVNIPDKDRNVDNFEISINYVSNGIQWNRNDIDINDIFSYAIATDIMNEHDDNEPKSIDECRRRNDWPKWNEAIQVELKSLEKRNVFGPIVHTPKGVKPVGFKWVFVRKRNEKNEIVRYKARLVAQGFSQMPGIDYDETYSPVVDATTLRFLIGMSVFERLQMRLMNVVTAYLYGSLDTDIYMRIPGGFKIPDAYSSKSRDLFSIKLQKSLYGLKQSGRMWYNRLSEYLIKEGYKNDPISPCVFIQRSESGFAIIAVYVDDLNIIGTPNEIENTAKYLMKEFEMKDLGRTKFCLGIQIEHLRNGIFIHQSNYTEKLLKRFYMDKAHPLNSPMVVRSLNVHDDPFRPCEDDEEILGPEIPYLSAIGALMYLANNTRPDIAFSVNLLARYSSSPTRRHWNGVKHIFRYLNGTIDLGLYFKNGANATLIGYADAGYLSDPQKAKSQTGYLFTYGDTAISWRSMKQTLTATSSNHAELIALYEAGRECVWLRSMIQHIQNECGIKSFTSNPTVIYEDNTACIAQIKGGYIKGDRTKHIAPKLFSTHDLEKDGTVDVKQIKSCDNPADLFTKSLAPKKFEELVHKIGMYRLRDIC</sequence>
<dbReference type="PANTHER" id="PTHR11439:SF486">
    <property type="entry name" value="RLK (RECEPTOR-LIKE KINASE) PROTEIN, PUTATIVE-RELATED"/>
    <property type="match status" value="1"/>
</dbReference>
<dbReference type="Pfam" id="PF07727">
    <property type="entry name" value="RVT_2"/>
    <property type="match status" value="1"/>
</dbReference>
<name>A0AAV0FXM2_9ASTE</name>
<dbReference type="PANTHER" id="PTHR11439">
    <property type="entry name" value="GAG-POL-RELATED RETROTRANSPOSON"/>
    <property type="match status" value="1"/>
</dbReference>
<dbReference type="SUPFAM" id="SSF53098">
    <property type="entry name" value="Ribonuclease H-like"/>
    <property type="match status" value="1"/>
</dbReference>
<dbReference type="EMBL" id="CAMAPF010001023">
    <property type="protein sequence ID" value="CAH9140427.1"/>
    <property type="molecule type" value="Genomic_DNA"/>
</dbReference>
<proteinExistence type="predicted"/>
<keyword evidence="1" id="KW-0645">Protease</keyword>
<dbReference type="InterPro" id="IPR013103">
    <property type="entry name" value="RVT_2"/>
</dbReference>
<dbReference type="Pfam" id="PF13976">
    <property type="entry name" value="gag_pre-integrs"/>
    <property type="match status" value="1"/>
</dbReference>
<accession>A0AAV0FXM2</accession>
<gene>
    <name evidence="3" type="ORF">CEPIT_LOCUS38333</name>
</gene>
<feature type="domain" description="Integrase catalytic" evidence="2">
    <location>
        <begin position="229"/>
        <end position="396"/>
    </location>
</feature>
<dbReference type="Pfam" id="PF22936">
    <property type="entry name" value="Pol_BBD"/>
    <property type="match status" value="1"/>
</dbReference>
<dbReference type="Gene3D" id="3.30.420.10">
    <property type="entry name" value="Ribonuclease H-like superfamily/Ribonuclease H"/>
    <property type="match status" value="1"/>
</dbReference>
<dbReference type="GO" id="GO:0015074">
    <property type="term" value="P:DNA integration"/>
    <property type="evidence" value="ECO:0007669"/>
    <property type="project" value="InterPro"/>
</dbReference>
<dbReference type="InterPro" id="IPR025724">
    <property type="entry name" value="GAG-pre-integrase_dom"/>
</dbReference>
<dbReference type="Proteomes" id="UP001152523">
    <property type="component" value="Unassembled WGS sequence"/>
</dbReference>
<keyword evidence="1" id="KW-0378">Hydrolase</keyword>
<organism evidence="3 4">
    <name type="scientific">Cuscuta epithymum</name>
    <dbReference type="NCBI Taxonomy" id="186058"/>
    <lineage>
        <taxon>Eukaryota</taxon>
        <taxon>Viridiplantae</taxon>
        <taxon>Streptophyta</taxon>
        <taxon>Embryophyta</taxon>
        <taxon>Tracheophyta</taxon>
        <taxon>Spermatophyta</taxon>
        <taxon>Magnoliopsida</taxon>
        <taxon>eudicotyledons</taxon>
        <taxon>Gunneridae</taxon>
        <taxon>Pentapetalae</taxon>
        <taxon>asterids</taxon>
        <taxon>lamiids</taxon>
        <taxon>Solanales</taxon>
        <taxon>Convolvulaceae</taxon>
        <taxon>Cuscuteae</taxon>
        <taxon>Cuscuta</taxon>
        <taxon>Cuscuta subgen. Cuscuta</taxon>
    </lineage>
</organism>
<evidence type="ECO:0000313" key="3">
    <source>
        <dbReference type="EMBL" id="CAH9140427.1"/>
    </source>
</evidence>
<dbReference type="InterPro" id="IPR012337">
    <property type="entry name" value="RNaseH-like_sf"/>
</dbReference>
<keyword evidence="1" id="KW-0064">Aspartyl protease</keyword>
<dbReference type="PROSITE" id="PS50994">
    <property type="entry name" value="INTEGRASE"/>
    <property type="match status" value="1"/>
</dbReference>
<evidence type="ECO:0000313" key="4">
    <source>
        <dbReference type="Proteomes" id="UP001152523"/>
    </source>
</evidence>
<dbReference type="InterPro" id="IPR001584">
    <property type="entry name" value="Integrase_cat-core"/>
</dbReference>
<evidence type="ECO:0000256" key="1">
    <source>
        <dbReference type="ARBA" id="ARBA00022750"/>
    </source>
</evidence>
<comment type="caution">
    <text evidence="3">The sequence shown here is derived from an EMBL/GenBank/DDBJ whole genome shotgun (WGS) entry which is preliminary data.</text>
</comment>
<dbReference type="AlphaFoldDB" id="A0AAV0FXM2"/>
<dbReference type="GO" id="GO:0003676">
    <property type="term" value="F:nucleic acid binding"/>
    <property type="evidence" value="ECO:0007669"/>
    <property type="project" value="InterPro"/>
</dbReference>